<keyword evidence="2" id="KW-1185">Reference proteome</keyword>
<proteinExistence type="predicted"/>
<dbReference type="Proteomes" id="UP001214072">
    <property type="component" value="Segment"/>
</dbReference>
<reference evidence="1" key="2">
    <citation type="journal article" date="2024" name="Viruses">
        <title>New Genera and Species of Caulobacter and Brevundimonas Bacteriophages Provide Insights into Phage Genome Evolution.</title>
        <authorList>
            <person name="Ely B."/>
            <person name="Hils M."/>
            <person name="Clarke A."/>
            <person name="Albert M."/>
            <person name="Holness N."/>
            <person name="Lenski J."/>
            <person name="Mohammadi T."/>
        </authorList>
    </citation>
    <scope>NUCLEOTIDE SEQUENCE</scope>
</reference>
<dbReference type="InterPro" id="IPR027417">
    <property type="entry name" value="P-loop_NTPase"/>
</dbReference>
<reference evidence="1" key="1">
    <citation type="submission" date="2022-12" db="EMBL/GenBank/DDBJ databases">
        <authorList>
            <person name="Hils M."/>
            <person name="Clarke A."/>
            <person name="Albert M."/>
            <person name="Lenski J."/>
        </authorList>
    </citation>
    <scope>NUCLEOTIDE SEQUENCE</scope>
</reference>
<keyword evidence="1" id="KW-0547">Nucleotide-binding</keyword>
<keyword evidence="1" id="KW-0067">ATP-binding</keyword>
<dbReference type="GO" id="GO:0004386">
    <property type="term" value="F:helicase activity"/>
    <property type="evidence" value="ECO:0007669"/>
    <property type="project" value="UniProtKB-KW"/>
</dbReference>
<keyword evidence="1" id="KW-0347">Helicase</keyword>
<accession>A0AAE9X2Q1</accession>
<dbReference type="Gene3D" id="3.40.50.300">
    <property type="entry name" value="P-loop containing nucleotide triphosphate hydrolases"/>
    <property type="match status" value="1"/>
</dbReference>
<dbReference type="Pfam" id="PF13481">
    <property type="entry name" value="AAA_25"/>
    <property type="match status" value="1"/>
</dbReference>
<dbReference type="SUPFAM" id="SSF52540">
    <property type="entry name" value="P-loop containing nucleoside triphosphate hydrolases"/>
    <property type="match status" value="1"/>
</dbReference>
<dbReference type="EMBL" id="OQ135102">
    <property type="protein sequence ID" value="WCD56050.1"/>
    <property type="molecule type" value="Genomic_DNA"/>
</dbReference>
<keyword evidence="1" id="KW-0378">Hydrolase</keyword>
<sequence length="441" mass="49233">MLRRREDHDKVIRAVPKHVMDIHTKTILEDFGKFFAEFPDEDEIDGKGTFWTWFYSFAHPSLNAEQRAHYQALLAQVNEELTQAQKDGLMARLVEADAAHRMTEMLQTYNEGGEISVAAELRAIMDKLEQDTARKVKTPLVQADIRAMLEQDRNNVGFTWPLGLEGLNTCMRPGRAGDFIVGAARPDTGKTSLAAAAVVHWATQLDEVFPPIDGAPQEREIIWLNNEGMGDRIVMRLYQAALAATVEDLCKWDADGTLYARYVEAIGGRDCIKVYDVHEFYTHELEDILRTTKPGIIIGDMPDNFRYSGDVNNGGQRTDQLLEALYQWLRIRGVKYNSMVYATSQISADGENMAYPLLGMLKDSKTGKQGAADVILTMGFKPEFPNTRYLGCTKNKLVRSGKPKDPRIEVNFDGSRCTFREGGIITGGADNAAAGSDPLTP</sequence>
<protein>
    <submittedName>
        <fullName evidence="1">DNA helicase</fullName>
    </submittedName>
</protein>
<gene>
    <name evidence="1" type="primary">BL198_gp021</name>
</gene>
<evidence type="ECO:0000313" key="2">
    <source>
        <dbReference type="Proteomes" id="UP001214072"/>
    </source>
</evidence>
<evidence type="ECO:0000313" key="1">
    <source>
        <dbReference type="EMBL" id="WCD56050.1"/>
    </source>
</evidence>
<name>A0AAE9X2Q1_9CAUD</name>
<organism evidence="1 2">
    <name type="scientific">Caulobacter phage BL198</name>
    <dbReference type="NCBI Taxonomy" id="3020395"/>
    <lineage>
        <taxon>Viruses</taxon>
        <taxon>Duplodnaviria</taxon>
        <taxon>Heunggongvirae</taxon>
        <taxon>Uroviricota</taxon>
        <taxon>Caudoviricetes</taxon>
        <taxon>Autographivirales</taxon>
        <taxon>Autonotataviridae</taxon>
        <taxon>Percyvirus</taxon>
        <taxon>Percyvirus BL198</taxon>
    </lineage>
</organism>